<dbReference type="InterPro" id="IPR036318">
    <property type="entry name" value="FAD-bd_PCMH-like_sf"/>
</dbReference>
<comment type="similarity">
    <text evidence="2">Belongs to the oxygen-dependent FAD-linked oxidoreductase family.</text>
</comment>
<keyword evidence="5" id="KW-0560">Oxidoreductase</keyword>
<dbReference type="Gene3D" id="3.30.465.10">
    <property type="match status" value="1"/>
</dbReference>
<evidence type="ECO:0000256" key="2">
    <source>
        <dbReference type="ARBA" id="ARBA00005466"/>
    </source>
</evidence>
<evidence type="ECO:0000256" key="6">
    <source>
        <dbReference type="SAM" id="SignalP"/>
    </source>
</evidence>
<dbReference type="InterPro" id="IPR016169">
    <property type="entry name" value="FAD-bd_PCMH_sub2"/>
</dbReference>
<comment type="cofactor">
    <cofactor evidence="1">
        <name>FAD</name>
        <dbReference type="ChEBI" id="CHEBI:57692"/>
    </cofactor>
</comment>
<gene>
    <name evidence="8" type="ORF">SCUCBS95973_001500</name>
</gene>
<keyword evidence="3" id="KW-0285">Flavoprotein</keyword>
<keyword evidence="9" id="KW-1185">Reference proteome</keyword>
<dbReference type="SUPFAM" id="SSF56176">
    <property type="entry name" value="FAD-binding/transporter-associated domain-like"/>
    <property type="match status" value="1"/>
</dbReference>
<evidence type="ECO:0000256" key="5">
    <source>
        <dbReference type="ARBA" id="ARBA00023002"/>
    </source>
</evidence>
<feature type="chain" id="PRO_5045863007" description="FAD-binding PCMH-type domain-containing protein" evidence="6">
    <location>
        <begin position="21"/>
        <end position="489"/>
    </location>
</feature>
<accession>A0ABP0AZ47</accession>
<dbReference type="Gene3D" id="3.40.462.20">
    <property type="match status" value="1"/>
</dbReference>
<organism evidence="8 9">
    <name type="scientific">Sporothrix curviconia</name>
    <dbReference type="NCBI Taxonomy" id="1260050"/>
    <lineage>
        <taxon>Eukaryota</taxon>
        <taxon>Fungi</taxon>
        <taxon>Dikarya</taxon>
        <taxon>Ascomycota</taxon>
        <taxon>Pezizomycotina</taxon>
        <taxon>Sordariomycetes</taxon>
        <taxon>Sordariomycetidae</taxon>
        <taxon>Ophiostomatales</taxon>
        <taxon>Ophiostomataceae</taxon>
        <taxon>Sporothrix</taxon>
    </lineage>
</organism>
<evidence type="ECO:0000256" key="1">
    <source>
        <dbReference type="ARBA" id="ARBA00001974"/>
    </source>
</evidence>
<evidence type="ECO:0000313" key="9">
    <source>
        <dbReference type="Proteomes" id="UP001642405"/>
    </source>
</evidence>
<feature type="signal peptide" evidence="6">
    <location>
        <begin position="1"/>
        <end position="20"/>
    </location>
</feature>
<keyword evidence="6" id="KW-0732">Signal</keyword>
<evidence type="ECO:0000256" key="3">
    <source>
        <dbReference type="ARBA" id="ARBA00022630"/>
    </source>
</evidence>
<dbReference type="InterPro" id="IPR006093">
    <property type="entry name" value="Oxy_OxRdtase_FAD_BS"/>
</dbReference>
<dbReference type="InterPro" id="IPR012951">
    <property type="entry name" value="BBE"/>
</dbReference>
<keyword evidence="4" id="KW-0274">FAD</keyword>
<dbReference type="Pfam" id="PF01565">
    <property type="entry name" value="FAD_binding_4"/>
    <property type="match status" value="1"/>
</dbReference>
<dbReference type="Pfam" id="PF08031">
    <property type="entry name" value="BBE"/>
    <property type="match status" value="1"/>
</dbReference>
<dbReference type="InterPro" id="IPR016166">
    <property type="entry name" value="FAD-bd_PCMH"/>
</dbReference>
<proteinExistence type="inferred from homology"/>
<dbReference type="PROSITE" id="PS00862">
    <property type="entry name" value="OX2_COVAL_FAD"/>
    <property type="match status" value="1"/>
</dbReference>
<dbReference type="PANTHER" id="PTHR42973:SF39">
    <property type="entry name" value="FAD-BINDING PCMH-TYPE DOMAIN-CONTAINING PROTEIN"/>
    <property type="match status" value="1"/>
</dbReference>
<dbReference type="EMBL" id="CAWUHB010000005">
    <property type="protein sequence ID" value="CAK7212547.1"/>
    <property type="molecule type" value="Genomic_DNA"/>
</dbReference>
<sequence length="489" mass="51961">MKSAWALAVAASLFASTAAAAAIDYCLAAASVPVDTKGGSDWNSDVAPFNMRLQYTPAAIVVPKTVADIQAAVKCAAASKLKVNPKGGGHSYASFGLGGENGHLVIELDRLNAVTVDKTTNVASIQSGARLGHVFTELYKQGGRAISHGTCPGVGLAGHSLHGGFGFSSHTHGLALDWMVGATVVLANASVVNCSATENSDLFWALRGAGSSFGVVHTFYFNTFAAPPQTVAFQASLPWNSASACASGWSTLQDWIAAGSMPPELNFRIFGGGYQTQIQGLYHGAPAGLTAAIQPLMSKLGTSLSQAQATDWNGGFAAYDNGDKVDASYPYSQQETFFSKSMVTTALPAAALNAVCSYWMGTAKANSRQWYIIIDMFGGKNAYIPSIAANASSFAHRDKLFLYELYDRVGFGSYPSNGFSFLNGWADAFTKNLNDSQWGMYINYADPTMNRTYAQQVYYRDSLPRLQAIKAAVDPTQVFDYPQAIEPKA</sequence>
<evidence type="ECO:0000259" key="7">
    <source>
        <dbReference type="PROSITE" id="PS51387"/>
    </source>
</evidence>
<protein>
    <recommendedName>
        <fullName evidence="7">FAD-binding PCMH-type domain-containing protein</fullName>
    </recommendedName>
</protein>
<dbReference type="PROSITE" id="PS51387">
    <property type="entry name" value="FAD_PCMH"/>
    <property type="match status" value="1"/>
</dbReference>
<evidence type="ECO:0000313" key="8">
    <source>
        <dbReference type="EMBL" id="CAK7212547.1"/>
    </source>
</evidence>
<evidence type="ECO:0000256" key="4">
    <source>
        <dbReference type="ARBA" id="ARBA00022827"/>
    </source>
</evidence>
<reference evidence="8 9" key="1">
    <citation type="submission" date="2024-01" db="EMBL/GenBank/DDBJ databases">
        <authorList>
            <person name="Allen C."/>
            <person name="Tagirdzhanova G."/>
        </authorList>
    </citation>
    <scope>NUCLEOTIDE SEQUENCE [LARGE SCALE GENOMIC DNA]</scope>
</reference>
<feature type="domain" description="FAD-binding PCMH-type" evidence="7">
    <location>
        <begin position="53"/>
        <end position="226"/>
    </location>
</feature>
<name>A0ABP0AZ47_9PEZI</name>
<comment type="caution">
    <text evidence="8">The sequence shown here is derived from an EMBL/GenBank/DDBJ whole genome shotgun (WGS) entry which is preliminary data.</text>
</comment>
<dbReference type="Proteomes" id="UP001642405">
    <property type="component" value="Unassembled WGS sequence"/>
</dbReference>
<dbReference type="PANTHER" id="PTHR42973">
    <property type="entry name" value="BINDING OXIDOREDUCTASE, PUTATIVE (AFU_ORTHOLOGUE AFUA_1G17690)-RELATED"/>
    <property type="match status" value="1"/>
</dbReference>
<dbReference type="InterPro" id="IPR006094">
    <property type="entry name" value="Oxid_FAD_bind_N"/>
</dbReference>
<dbReference type="InterPro" id="IPR050416">
    <property type="entry name" value="FAD-linked_Oxidoreductase"/>
</dbReference>